<organism evidence="1 2">
    <name type="scientific">Tetradesmus obliquus</name>
    <name type="common">Green alga</name>
    <name type="synonym">Acutodesmus obliquus</name>
    <dbReference type="NCBI Taxonomy" id="3088"/>
    <lineage>
        <taxon>Eukaryota</taxon>
        <taxon>Viridiplantae</taxon>
        <taxon>Chlorophyta</taxon>
        <taxon>core chlorophytes</taxon>
        <taxon>Chlorophyceae</taxon>
        <taxon>CS clade</taxon>
        <taxon>Sphaeropleales</taxon>
        <taxon>Scenedesmaceae</taxon>
        <taxon>Tetradesmus</taxon>
    </lineage>
</organism>
<sequence>MHELPPLRPDTPEYAFSRRAKRDALLQNLEQQYGPHFSDSDVRLYRKQRELNAARQRPSRRGGFPLDDSLPAPDTFLKLSLDFQRTILNERCEALTAVLPELPPSSAWQLYTAIPGLLTLMTLSVAQRLHGLAYATSLPLPQLLQQLLAFRRLAFVHPVTVESRLGLLARVARLDRRRAVLLMAQQPQLWLMDSRQLGPR</sequence>
<reference evidence="1 2" key="1">
    <citation type="submission" date="2023-05" db="EMBL/GenBank/DDBJ databases">
        <title>A 100% complete, gapless, phased diploid assembly of the Scenedesmus obliquus UTEX 3031 genome.</title>
        <authorList>
            <person name="Biondi T.C."/>
            <person name="Hanschen E.R."/>
            <person name="Kwon T."/>
            <person name="Eng W."/>
            <person name="Kruse C.P.S."/>
            <person name="Koehler S.I."/>
            <person name="Kunde Y."/>
            <person name="Gleasner C.D."/>
            <person name="You Mak K.T."/>
            <person name="Polle J."/>
            <person name="Hovde B.T."/>
            <person name="Starkenburg S.R."/>
        </authorList>
    </citation>
    <scope>NUCLEOTIDE SEQUENCE [LARGE SCALE GENOMIC DNA]</scope>
    <source>
        <strain evidence="1 2">DOE0152z</strain>
    </source>
</reference>
<gene>
    <name evidence="1" type="ORF">OEZ85_008082</name>
</gene>
<proteinExistence type="predicted"/>
<evidence type="ECO:0000313" key="2">
    <source>
        <dbReference type="Proteomes" id="UP001244341"/>
    </source>
</evidence>
<dbReference type="EMBL" id="CP126208">
    <property type="protein sequence ID" value="WIA08655.1"/>
    <property type="molecule type" value="Genomic_DNA"/>
</dbReference>
<protein>
    <submittedName>
        <fullName evidence="1">Uncharacterized protein</fullName>
    </submittedName>
</protein>
<dbReference type="Proteomes" id="UP001244341">
    <property type="component" value="Chromosome 1b"/>
</dbReference>
<keyword evidence="2" id="KW-1185">Reference proteome</keyword>
<evidence type="ECO:0000313" key="1">
    <source>
        <dbReference type="EMBL" id="WIA08655.1"/>
    </source>
</evidence>
<accession>A0ABY8TI42</accession>
<name>A0ABY8TI42_TETOB</name>